<dbReference type="Proteomes" id="UP000694865">
    <property type="component" value="Unplaced"/>
</dbReference>
<evidence type="ECO:0000256" key="9">
    <source>
        <dbReference type="SAM" id="MobiDB-lite"/>
    </source>
</evidence>
<dbReference type="InterPro" id="IPR033774">
    <property type="entry name" value="YAF2_RYBP"/>
</dbReference>
<feature type="compositionally biased region" description="Basic residues" evidence="9">
    <location>
        <begin position="1"/>
        <end position="14"/>
    </location>
</feature>
<feature type="compositionally biased region" description="Low complexity" evidence="9">
    <location>
        <begin position="127"/>
        <end position="158"/>
    </location>
</feature>
<keyword evidence="5" id="KW-0805">Transcription regulation</keyword>
<accession>A0ABM0MFV3</accession>
<keyword evidence="4" id="KW-0862">Zinc</keyword>
<dbReference type="Gene3D" id="4.10.1060.10">
    <property type="entry name" value="Zinc finger, RanBP2-type"/>
    <property type="match status" value="1"/>
</dbReference>
<dbReference type="GeneID" id="102806633"/>
<feature type="region of interest" description="Disordered" evidence="9">
    <location>
        <begin position="65"/>
        <end position="106"/>
    </location>
</feature>
<protein>
    <submittedName>
        <fullName evidence="12">YY1-associated factor 2-like</fullName>
    </submittedName>
</protein>
<gene>
    <name evidence="12" type="primary">LOC102806633</name>
</gene>
<evidence type="ECO:0000256" key="5">
    <source>
        <dbReference type="ARBA" id="ARBA00023015"/>
    </source>
</evidence>
<keyword evidence="2" id="KW-0479">Metal-binding</keyword>
<dbReference type="PROSITE" id="PS01358">
    <property type="entry name" value="ZF_RANBP2_1"/>
    <property type="match status" value="1"/>
</dbReference>
<sequence>MDQKRSPSRPKRQSKSPDESYWDCSVCTYKNSAEAFKCEICDVRKGTSTRKPRLNSQIVSQQVAVIPPPPPKQIRNHSTKKSPLLASSSTSKRIRPRLKNIDRNSGTPMAVTVNDVTVIITDYKPSHRSSISSSMVASPSSSSSQESNHGDNNNSSHNKFSFADQTNENINGF</sequence>
<dbReference type="InterPro" id="IPR039958">
    <property type="entry name" value="RYBP/YAF2"/>
</dbReference>
<feature type="region of interest" description="Disordered" evidence="9">
    <location>
        <begin position="127"/>
        <end position="173"/>
    </location>
</feature>
<dbReference type="PANTHER" id="PTHR12920:SF4">
    <property type="entry name" value="GEO03726P1"/>
    <property type="match status" value="1"/>
</dbReference>
<evidence type="ECO:0000256" key="8">
    <source>
        <dbReference type="PROSITE-ProRule" id="PRU00322"/>
    </source>
</evidence>
<keyword evidence="7" id="KW-0539">Nucleus</keyword>
<feature type="domain" description="RanBP2-type" evidence="10">
    <location>
        <begin position="18"/>
        <end position="47"/>
    </location>
</feature>
<dbReference type="Pfam" id="PF17219">
    <property type="entry name" value="YAF2_RYBP"/>
    <property type="match status" value="1"/>
</dbReference>
<name>A0ABM0MFV3_SACKO</name>
<dbReference type="PANTHER" id="PTHR12920">
    <property type="entry name" value="RYBP AND YAF2-RELATED"/>
    <property type="match status" value="1"/>
</dbReference>
<dbReference type="SMART" id="SM00547">
    <property type="entry name" value="ZnF_RBZ"/>
    <property type="match status" value="1"/>
</dbReference>
<dbReference type="RefSeq" id="XP_006818894.1">
    <property type="nucleotide sequence ID" value="XM_006818831.1"/>
</dbReference>
<evidence type="ECO:0000256" key="6">
    <source>
        <dbReference type="ARBA" id="ARBA00023163"/>
    </source>
</evidence>
<keyword evidence="11" id="KW-1185">Reference proteome</keyword>
<comment type="subcellular location">
    <subcellularLocation>
        <location evidence="1">Nucleus</location>
    </subcellularLocation>
</comment>
<evidence type="ECO:0000259" key="10">
    <source>
        <dbReference type="PROSITE" id="PS50199"/>
    </source>
</evidence>
<keyword evidence="6" id="KW-0804">Transcription</keyword>
<dbReference type="PROSITE" id="PS50199">
    <property type="entry name" value="ZF_RANBP2_2"/>
    <property type="match status" value="1"/>
</dbReference>
<evidence type="ECO:0000256" key="4">
    <source>
        <dbReference type="ARBA" id="ARBA00022833"/>
    </source>
</evidence>
<dbReference type="SUPFAM" id="SSF90209">
    <property type="entry name" value="Ran binding protein zinc finger-like"/>
    <property type="match status" value="1"/>
</dbReference>
<evidence type="ECO:0000256" key="2">
    <source>
        <dbReference type="ARBA" id="ARBA00022723"/>
    </source>
</evidence>
<proteinExistence type="predicted"/>
<evidence type="ECO:0000313" key="11">
    <source>
        <dbReference type="Proteomes" id="UP000694865"/>
    </source>
</evidence>
<evidence type="ECO:0000256" key="3">
    <source>
        <dbReference type="ARBA" id="ARBA00022771"/>
    </source>
</evidence>
<evidence type="ECO:0000256" key="1">
    <source>
        <dbReference type="ARBA" id="ARBA00004123"/>
    </source>
</evidence>
<dbReference type="InterPro" id="IPR036443">
    <property type="entry name" value="Znf_RanBP2_sf"/>
</dbReference>
<keyword evidence="3 8" id="KW-0863">Zinc-finger</keyword>
<evidence type="ECO:0000256" key="7">
    <source>
        <dbReference type="ARBA" id="ARBA00023242"/>
    </source>
</evidence>
<dbReference type="Pfam" id="PF00641">
    <property type="entry name" value="Zn_ribbon_RanBP"/>
    <property type="match status" value="1"/>
</dbReference>
<feature type="region of interest" description="Disordered" evidence="9">
    <location>
        <begin position="1"/>
        <end position="21"/>
    </location>
</feature>
<dbReference type="InterPro" id="IPR001876">
    <property type="entry name" value="Znf_RanBP2"/>
</dbReference>
<reference evidence="12" key="1">
    <citation type="submission" date="2025-08" db="UniProtKB">
        <authorList>
            <consortium name="RefSeq"/>
        </authorList>
    </citation>
    <scope>IDENTIFICATION</scope>
    <source>
        <tissue evidence="12">Testes</tissue>
    </source>
</reference>
<evidence type="ECO:0000313" key="12">
    <source>
        <dbReference type="RefSeq" id="XP_006818894.1"/>
    </source>
</evidence>
<organism evidence="11 12">
    <name type="scientific">Saccoglossus kowalevskii</name>
    <name type="common">Acorn worm</name>
    <dbReference type="NCBI Taxonomy" id="10224"/>
    <lineage>
        <taxon>Eukaryota</taxon>
        <taxon>Metazoa</taxon>
        <taxon>Hemichordata</taxon>
        <taxon>Enteropneusta</taxon>
        <taxon>Harrimaniidae</taxon>
        <taxon>Saccoglossus</taxon>
    </lineage>
</organism>
<feature type="compositionally biased region" description="Polar residues" evidence="9">
    <location>
        <begin position="163"/>
        <end position="173"/>
    </location>
</feature>